<dbReference type="HAMAP" id="MF_01571">
    <property type="entry name" value="Pro_tRNA_synth_type3"/>
    <property type="match status" value="1"/>
</dbReference>
<dbReference type="RefSeq" id="WP_185062506.1">
    <property type="nucleotide sequence ID" value="NZ_BAABJP010000030.1"/>
</dbReference>
<gene>
    <name evidence="8 10" type="primary">proS</name>
    <name evidence="10" type="ORF">GCM10023321_54230</name>
</gene>
<keyword evidence="1 8" id="KW-0963">Cytoplasm</keyword>
<dbReference type="EC" id="6.1.1.15" evidence="8"/>
<comment type="domain">
    <text evidence="8">Consists of three domains: the N-terminal catalytic domain, the anticodon-binding domain and the C-terminal extension.</text>
</comment>
<comment type="caution">
    <text evidence="10">The sequence shown here is derived from an EMBL/GenBank/DDBJ whole genome shotgun (WGS) entry which is preliminary data.</text>
</comment>
<dbReference type="Gene3D" id="3.30.930.10">
    <property type="entry name" value="Bira Bifunctional Protein, Domain 2"/>
    <property type="match status" value="1"/>
</dbReference>
<dbReference type="PRINTS" id="PR01046">
    <property type="entry name" value="TRNASYNTHPRO"/>
</dbReference>
<evidence type="ECO:0000256" key="8">
    <source>
        <dbReference type="HAMAP-Rule" id="MF_01571"/>
    </source>
</evidence>
<protein>
    <recommendedName>
        <fullName evidence="8">Proline--tRNA ligase</fullName>
        <ecNumber evidence="8">6.1.1.15</ecNumber>
    </recommendedName>
    <alternativeName>
        <fullName evidence="8">Prolyl-tRNA synthetase</fullName>
        <shortName evidence="8">ProRS</shortName>
    </alternativeName>
</protein>
<evidence type="ECO:0000256" key="1">
    <source>
        <dbReference type="ARBA" id="ARBA00022490"/>
    </source>
</evidence>
<keyword evidence="11" id="KW-1185">Reference proteome</keyword>
<evidence type="ECO:0000313" key="11">
    <source>
        <dbReference type="Proteomes" id="UP001428817"/>
    </source>
</evidence>
<dbReference type="Pfam" id="PF03129">
    <property type="entry name" value="HGTP_anticodon"/>
    <property type="match status" value="1"/>
</dbReference>
<evidence type="ECO:0000256" key="5">
    <source>
        <dbReference type="ARBA" id="ARBA00022917"/>
    </source>
</evidence>
<keyword evidence="3 8" id="KW-0547">Nucleotide-binding</keyword>
<dbReference type="InterPro" id="IPR045864">
    <property type="entry name" value="aa-tRNA-synth_II/BPL/LPL"/>
</dbReference>
<evidence type="ECO:0000256" key="7">
    <source>
        <dbReference type="ARBA" id="ARBA00047671"/>
    </source>
</evidence>
<dbReference type="SUPFAM" id="SSF55681">
    <property type="entry name" value="Class II aaRS and biotin synthetases"/>
    <property type="match status" value="1"/>
</dbReference>
<dbReference type="EMBL" id="BAABJP010000030">
    <property type="protein sequence ID" value="GAA5164926.1"/>
    <property type="molecule type" value="Genomic_DNA"/>
</dbReference>
<keyword evidence="4 8" id="KW-0067">ATP-binding</keyword>
<keyword evidence="2 8" id="KW-0436">Ligase</keyword>
<reference evidence="11" key="1">
    <citation type="journal article" date="2019" name="Int. J. Syst. Evol. Microbiol.">
        <title>The Global Catalogue of Microorganisms (GCM) 10K type strain sequencing project: providing services to taxonomists for standard genome sequencing and annotation.</title>
        <authorList>
            <consortium name="The Broad Institute Genomics Platform"/>
            <consortium name="The Broad Institute Genome Sequencing Center for Infectious Disease"/>
            <person name="Wu L."/>
            <person name="Ma J."/>
        </authorList>
    </citation>
    <scope>NUCLEOTIDE SEQUENCE [LARGE SCALE GENOMIC DNA]</scope>
    <source>
        <strain evidence="11">JCM 18303</strain>
    </source>
</reference>
<organism evidence="10 11">
    <name type="scientific">Pseudonocardia eucalypti</name>
    <dbReference type="NCBI Taxonomy" id="648755"/>
    <lineage>
        <taxon>Bacteria</taxon>
        <taxon>Bacillati</taxon>
        <taxon>Actinomycetota</taxon>
        <taxon>Actinomycetes</taxon>
        <taxon>Pseudonocardiales</taxon>
        <taxon>Pseudonocardiaceae</taxon>
        <taxon>Pseudonocardia</taxon>
    </lineage>
</organism>
<dbReference type="GO" id="GO:0016874">
    <property type="term" value="F:ligase activity"/>
    <property type="evidence" value="ECO:0007669"/>
    <property type="project" value="UniProtKB-KW"/>
</dbReference>
<proteinExistence type="inferred from homology"/>
<feature type="domain" description="Aminoacyl-transfer RNA synthetases class-II family profile" evidence="9">
    <location>
        <begin position="37"/>
        <end position="286"/>
    </location>
</feature>
<comment type="catalytic activity">
    <reaction evidence="7 8">
        <text>tRNA(Pro) + L-proline + ATP = L-prolyl-tRNA(Pro) + AMP + diphosphate</text>
        <dbReference type="Rhea" id="RHEA:14305"/>
        <dbReference type="Rhea" id="RHEA-COMP:9700"/>
        <dbReference type="Rhea" id="RHEA-COMP:9702"/>
        <dbReference type="ChEBI" id="CHEBI:30616"/>
        <dbReference type="ChEBI" id="CHEBI:33019"/>
        <dbReference type="ChEBI" id="CHEBI:60039"/>
        <dbReference type="ChEBI" id="CHEBI:78442"/>
        <dbReference type="ChEBI" id="CHEBI:78532"/>
        <dbReference type="ChEBI" id="CHEBI:456215"/>
        <dbReference type="EC" id="6.1.1.15"/>
    </reaction>
</comment>
<name>A0ABP9QNK2_9PSEU</name>
<evidence type="ECO:0000256" key="3">
    <source>
        <dbReference type="ARBA" id="ARBA00022741"/>
    </source>
</evidence>
<comment type="function">
    <text evidence="8">Catalyzes the attachment of proline to tRNA(Pro) in a two-step reaction: proline is first activated by ATP to form Pro-AMP and then transferred to the acceptor end of tRNA(Pro).</text>
</comment>
<dbReference type="InterPro" id="IPR004154">
    <property type="entry name" value="Anticodon-bd"/>
</dbReference>
<evidence type="ECO:0000256" key="2">
    <source>
        <dbReference type="ARBA" id="ARBA00022598"/>
    </source>
</evidence>
<evidence type="ECO:0000256" key="6">
    <source>
        <dbReference type="ARBA" id="ARBA00023146"/>
    </source>
</evidence>
<comment type="subunit">
    <text evidence="8">Homodimer.</text>
</comment>
<dbReference type="SUPFAM" id="SSF52954">
    <property type="entry name" value="Class II aaRS ABD-related"/>
    <property type="match status" value="1"/>
</dbReference>
<dbReference type="CDD" id="cd00778">
    <property type="entry name" value="ProRS_core_arch_euk"/>
    <property type="match status" value="1"/>
</dbReference>
<dbReference type="Gene3D" id="3.40.50.800">
    <property type="entry name" value="Anticodon-binding domain"/>
    <property type="match status" value="1"/>
</dbReference>
<dbReference type="InterPro" id="IPR002314">
    <property type="entry name" value="aa-tRNA-synt_IIb"/>
</dbReference>
<accession>A0ABP9QNK2</accession>
<evidence type="ECO:0000256" key="4">
    <source>
        <dbReference type="ARBA" id="ARBA00022840"/>
    </source>
</evidence>
<dbReference type="InterPro" id="IPR002316">
    <property type="entry name" value="Pro-tRNA-ligase_IIa"/>
</dbReference>
<dbReference type="InterPro" id="IPR006195">
    <property type="entry name" value="aa-tRNA-synth_II"/>
</dbReference>
<keyword evidence="5 8" id="KW-0648">Protein biosynthesis</keyword>
<comment type="similarity">
    <text evidence="8">Belongs to the class-II aminoacyl-tRNA synthetase family. ProS type 3 subfamily.</text>
</comment>
<dbReference type="Proteomes" id="UP001428817">
    <property type="component" value="Unassembled WGS sequence"/>
</dbReference>
<dbReference type="InterPro" id="IPR033721">
    <property type="entry name" value="ProRS_core_arch_euk"/>
</dbReference>
<sequence>MATPRRGSILTPRADDFPRWYQEVLDKAQLADNGPVRGTMVIRPYGYSLWERIQSEIDTRIKRAGAENVYLPLFIPEDYLKREAEHVEGFSPELAVVTHAGGKELTEPLVVRPTSETVFGELMAKWVQSHRDLPLLLNQWANVVRWEMRPRLFLRTSEFLWQEGHTAHATYEDAAAYARRIHLEVYRDFLRSVLALPVLVGVKTARERFAGAINTLTCEAMMGDGKALQVATSHELGQNFAKAFDMTFSDADGQRRLCWTTSWGSSTRIVGGLIMGHGDDGGLVVPPRLAPVQVVLLAVKDDPAVLAAIRDQAERLEHAGVRVRVDDNAGKGFGRRVTDWELKGVPLRLEIGPRDVEAGRFDVVRRDTGERVPTEAGATARVVPELLETVQRGLLASAQDRLAARTVSTESIEEAREAARLGFARIPWRILGEEGERSLATDAITVRCLQTADGRLPPDTVADDDLVAVVGRSY</sequence>
<dbReference type="InterPro" id="IPR004499">
    <property type="entry name" value="Pro-tRNA-ligase_IIa_arc-type"/>
</dbReference>
<dbReference type="PANTHER" id="PTHR43382:SF3">
    <property type="entry name" value="PROLINE--TRNA LIGASE, CHLOROPLASTIC_MITOCHONDRIAL"/>
    <property type="match status" value="1"/>
</dbReference>
<dbReference type="Pfam" id="PF00587">
    <property type="entry name" value="tRNA-synt_2b"/>
    <property type="match status" value="1"/>
</dbReference>
<keyword evidence="6 8" id="KW-0030">Aminoacyl-tRNA synthetase</keyword>
<evidence type="ECO:0000313" key="10">
    <source>
        <dbReference type="EMBL" id="GAA5164926.1"/>
    </source>
</evidence>
<comment type="subcellular location">
    <subcellularLocation>
        <location evidence="8">Cytoplasm</location>
    </subcellularLocation>
</comment>
<dbReference type="PANTHER" id="PTHR43382">
    <property type="entry name" value="PROLYL-TRNA SYNTHETASE"/>
    <property type="match status" value="1"/>
</dbReference>
<dbReference type="PROSITE" id="PS50862">
    <property type="entry name" value="AA_TRNA_LIGASE_II"/>
    <property type="match status" value="1"/>
</dbReference>
<dbReference type="NCBIfam" id="TIGR00408">
    <property type="entry name" value="proS_fam_I"/>
    <property type="match status" value="1"/>
</dbReference>
<evidence type="ECO:0000259" key="9">
    <source>
        <dbReference type="PROSITE" id="PS50862"/>
    </source>
</evidence>
<dbReference type="InterPro" id="IPR036621">
    <property type="entry name" value="Anticodon-bd_dom_sf"/>
</dbReference>